<keyword evidence="2" id="KW-1185">Reference proteome</keyword>
<evidence type="ECO:0000313" key="1">
    <source>
        <dbReference type="EMBL" id="KAF2786249.1"/>
    </source>
</evidence>
<name>A0A6A6WQ73_9PLEO</name>
<sequence length="68" mass="7742">KYCRSSLTFKNLVRFPFIALSWIKGLPFSSSTTKLLRPVRDKVLGQVAEIQMALIECSKENSMLEHLA</sequence>
<evidence type="ECO:0000313" key="2">
    <source>
        <dbReference type="Proteomes" id="UP000799757"/>
    </source>
</evidence>
<dbReference type="Proteomes" id="UP000799757">
    <property type="component" value="Unassembled WGS sequence"/>
</dbReference>
<dbReference type="AlphaFoldDB" id="A0A6A6WQ73"/>
<feature type="non-terminal residue" evidence="1">
    <location>
        <position position="1"/>
    </location>
</feature>
<dbReference type="OrthoDB" id="5598852at2759"/>
<accession>A0A6A6WQ73</accession>
<dbReference type="EMBL" id="MU002508">
    <property type="protein sequence ID" value="KAF2786249.1"/>
    <property type="molecule type" value="Genomic_DNA"/>
</dbReference>
<protein>
    <submittedName>
        <fullName evidence="1">Uncharacterized protein</fullName>
    </submittedName>
</protein>
<proteinExistence type="predicted"/>
<organism evidence="1 2">
    <name type="scientific">Melanomma pulvis-pyrius CBS 109.77</name>
    <dbReference type="NCBI Taxonomy" id="1314802"/>
    <lineage>
        <taxon>Eukaryota</taxon>
        <taxon>Fungi</taxon>
        <taxon>Dikarya</taxon>
        <taxon>Ascomycota</taxon>
        <taxon>Pezizomycotina</taxon>
        <taxon>Dothideomycetes</taxon>
        <taxon>Pleosporomycetidae</taxon>
        <taxon>Pleosporales</taxon>
        <taxon>Melanommataceae</taxon>
        <taxon>Melanomma</taxon>
    </lineage>
</organism>
<reference evidence="1" key="1">
    <citation type="journal article" date="2020" name="Stud. Mycol.">
        <title>101 Dothideomycetes genomes: a test case for predicting lifestyles and emergence of pathogens.</title>
        <authorList>
            <person name="Haridas S."/>
            <person name="Albert R."/>
            <person name="Binder M."/>
            <person name="Bloem J."/>
            <person name="Labutti K."/>
            <person name="Salamov A."/>
            <person name="Andreopoulos B."/>
            <person name="Baker S."/>
            <person name="Barry K."/>
            <person name="Bills G."/>
            <person name="Bluhm B."/>
            <person name="Cannon C."/>
            <person name="Castanera R."/>
            <person name="Culley D."/>
            <person name="Daum C."/>
            <person name="Ezra D."/>
            <person name="Gonzalez J."/>
            <person name="Henrissat B."/>
            <person name="Kuo A."/>
            <person name="Liang C."/>
            <person name="Lipzen A."/>
            <person name="Lutzoni F."/>
            <person name="Magnuson J."/>
            <person name="Mondo S."/>
            <person name="Nolan M."/>
            <person name="Ohm R."/>
            <person name="Pangilinan J."/>
            <person name="Park H.-J."/>
            <person name="Ramirez L."/>
            <person name="Alfaro M."/>
            <person name="Sun H."/>
            <person name="Tritt A."/>
            <person name="Yoshinaga Y."/>
            <person name="Zwiers L.-H."/>
            <person name="Turgeon B."/>
            <person name="Goodwin S."/>
            <person name="Spatafora J."/>
            <person name="Crous P."/>
            <person name="Grigoriev I."/>
        </authorList>
    </citation>
    <scope>NUCLEOTIDE SEQUENCE</scope>
    <source>
        <strain evidence="1">CBS 109.77</strain>
    </source>
</reference>
<gene>
    <name evidence="1" type="ORF">K505DRAFT_260282</name>
</gene>